<dbReference type="Proteomes" id="UP000386281">
    <property type="component" value="Unassembled WGS sequence"/>
</dbReference>
<evidence type="ECO:0000313" key="3">
    <source>
        <dbReference type="Proteomes" id="UP000386281"/>
    </source>
</evidence>
<dbReference type="RefSeq" id="WP_190246670.1">
    <property type="nucleotide sequence ID" value="NZ_CAACXN010000014.1"/>
</dbReference>
<evidence type="ECO:0000313" key="2">
    <source>
        <dbReference type="EMBL" id="VEW11632.1"/>
    </source>
</evidence>
<feature type="compositionally biased region" description="Acidic residues" evidence="1">
    <location>
        <begin position="60"/>
        <end position="73"/>
    </location>
</feature>
<accession>A0A449D2G5</accession>
<dbReference type="AlphaFoldDB" id="A0A449D2G5"/>
<reference evidence="2 3" key="1">
    <citation type="submission" date="2019-02" db="EMBL/GenBank/DDBJ databases">
        <authorList>
            <consortium name="Pathogen Informatics"/>
        </authorList>
    </citation>
    <scope>NUCLEOTIDE SEQUENCE [LARGE SCALE GENOMIC DNA]</scope>
    <source>
        <strain evidence="2 3">3012STDY7078520</strain>
    </source>
</reference>
<name>A0A449D2G5_9MICO</name>
<proteinExistence type="predicted"/>
<dbReference type="EMBL" id="CAACXN010000014">
    <property type="protein sequence ID" value="VEW11632.1"/>
    <property type="molecule type" value="Genomic_DNA"/>
</dbReference>
<organism evidence="2 3">
    <name type="scientific">Brevibacterium casei</name>
    <dbReference type="NCBI Taxonomy" id="33889"/>
    <lineage>
        <taxon>Bacteria</taxon>
        <taxon>Bacillati</taxon>
        <taxon>Actinomycetota</taxon>
        <taxon>Actinomycetes</taxon>
        <taxon>Micrococcales</taxon>
        <taxon>Brevibacteriaceae</taxon>
        <taxon>Brevibacterium</taxon>
    </lineage>
</organism>
<evidence type="ECO:0000256" key="1">
    <source>
        <dbReference type="SAM" id="MobiDB-lite"/>
    </source>
</evidence>
<protein>
    <recommendedName>
        <fullName evidence="4">DUF5709 domain-containing protein</fullName>
    </recommendedName>
</protein>
<feature type="compositionally biased region" description="Basic and acidic residues" evidence="1">
    <location>
        <begin position="22"/>
        <end position="35"/>
    </location>
</feature>
<feature type="region of interest" description="Disordered" evidence="1">
    <location>
        <begin position="1"/>
        <end position="73"/>
    </location>
</feature>
<gene>
    <name evidence="2" type="ORF">NCTC12391_00807</name>
</gene>
<evidence type="ECO:0008006" key="4">
    <source>
        <dbReference type="Google" id="ProtNLM"/>
    </source>
</evidence>
<sequence length="73" mass="7898">MMANETQPGVEVPEPDWSEQLIDAREPEGVNHEDVESVPGSNAIREADDGDVAEQGVIVEIDDDDGYDDSDAI</sequence>